<name>W0FTQ4_9ACTN</name>
<evidence type="ECO:0000313" key="2">
    <source>
        <dbReference type="EMBL" id="AHF46243.1"/>
    </source>
</evidence>
<keyword evidence="2" id="KW-0614">Plasmid</keyword>
<feature type="region of interest" description="Disordered" evidence="1">
    <location>
        <begin position="1"/>
        <end position="24"/>
    </location>
</feature>
<dbReference type="EMBL" id="KF501372">
    <property type="protein sequence ID" value="AHF46243.1"/>
    <property type="molecule type" value="Genomic_DNA"/>
</dbReference>
<geneLocation type="plasmid" evidence="2">
    <name>pZL1</name>
</geneLocation>
<sequence>MPRRSHHAKAGTRHSRGAGAVKTPGQVPLLRFRIRLEGGKVELVGRGWHPDPHHHSKPTQEVPVTQQDSISRARTAIAAMQAHPAATRRPTPSAKAARAALRPLDVLTRAARRREGLAGRDLVNIAVRDALADAFHFGRTLAVSSDDLEDLHAARIAGRAFPARTTDDVTLLACYVGNLRHLAASYELDEIQLLRNAEEVYKHEIA</sequence>
<protein>
    <submittedName>
        <fullName evidence="2">Uncharacterized protein</fullName>
    </submittedName>
</protein>
<reference evidence="2" key="1">
    <citation type="submission" date="2013-08" db="EMBL/GenBank/DDBJ databases">
        <title>Two distinct conjugal transfer systems on Streptomyces plasmid pZL1.</title>
        <authorList>
            <person name="Zhao L."/>
            <person name="Zhong L."/>
            <person name="Qin Z."/>
        </authorList>
    </citation>
    <scope>NUCLEOTIDE SEQUENCE</scope>
    <source>
        <strain evidence="2">14R-10</strain>
        <plasmid evidence="2">pZL1</plasmid>
    </source>
</reference>
<accession>W0FTQ4</accession>
<evidence type="ECO:0000256" key="1">
    <source>
        <dbReference type="SAM" id="MobiDB-lite"/>
    </source>
</evidence>
<dbReference type="AlphaFoldDB" id="W0FTQ4"/>
<proteinExistence type="predicted"/>
<gene>
    <name evidence="2" type="ORF">pZL1.78c</name>
</gene>
<organism evidence="2">
    <name type="scientific">Streptomyces sp. 14R-10</name>
    <dbReference type="NCBI Taxonomy" id="1442159"/>
    <lineage>
        <taxon>Bacteria</taxon>
        <taxon>Bacillati</taxon>
        <taxon>Actinomycetota</taxon>
        <taxon>Actinomycetes</taxon>
        <taxon>Kitasatosporales</taxon>
        <taxon>Streptomycetaceae</taxon>
        <taxon>Streptomyces</taxon>
    </lineage>
</organism>
<feature type="compositionally biased region" description="Basic residues" evidence="1">
    <location>
        <begin position="1"/>
        <end position="16"/>
    </location>
</feature>
<feature type="region of interest" description="Disordered" evidence="1">
    <location>
        <begin position="46"/>
        <end position="65"/>
    </location>
</feature>